<evidence type="ECO:0000313" key="4">
    <source>
        <dbReference type="Proteomes" id="UP000827549"/>
    </source>
</evidence>
<protein>
    <recommendedName>
        <fullName evidence="5">Extracellular membrane protein CFEM domain-containing protein</fullName>
    </recommendedName>
</protein>
<evidence type="ECO:0000313" key="3">
    <source>
        <dbReference type="EMBL" id="WOO79602.1"/>
    </source>
</evidence>
<feature type="chain" id="PRO_5041944053" description="Extracellular membrane protein CFEM domain-containing protein" evidence="2">
    <location>
        <begin position="16"/>
        <end position="238"/>
    </location>
</feature>
<gene>
    <name evidence="3" type="ORF">LOC62_02G003129</name>
</gene>
<dbReference type="Proteomes" id="UP000827549">
    <property type="component" value="Chromosome 2"/>
</dbReference>
<sequence>MLALLPVLFLAGTLAAPHLRQMPTVPSSCSSQCAPVNSVFSACVSGDTQTCLSVCTPSTFSQFSTCVNCVAGADGISASAKTQLQQVLDSMTSACAQLNSMGGASAAASGSNATGAGASVSGAGANVSSGVSASASGSGANSSAAGASGAASGVVSAVAGASGGASGAGASGGAAASGGGAGGASAPTSPSGLITNSTKVTGSGAAPSGGTTAQPNGAATATTYTPLLFLGALLAAFL</sequence>
<dbReference type="EMBL" id="CP086715">
    <property type="protein sequence ID" value="WOO79602.1"/>
    <property type="molecule type" value="Genomic_DNA"/>
</dbReference>
<keyword evidence="4" id="KW-1185">Reference proteome</keyword>
<dbReference type="RefSeq" id="XP_062625634.1">
    <property type="nucleotide sequence ID" value="XM_062769650.1"/>
</dbReference>
<keyword evidence="2" id="KW-0732">Signal</keyword>
<organism evidence="3 4">
    <name type="scientific">Vanrija pseudolonga</name>
    <dbReference type="NCBI Taxonomy" id="143232"/>
    <lineage>
        <taxon>Eukaryota</taxon>
        <taxon>Fungi</taxon>
        <taxon>Dikarya</taxon>
        <taxon>Basidiomycota</taxon>
        <taxon>Agaricomycotina</taxon>
        <taxon>Tremellomycetes</taxon>
        <taxon>Trichosporonales</taxon>
        <taxon>Trichosporonaceae</taxon>
        <taxon>Vanrija</taxon>
    </lineage>
</organism>
<accession>A0AAF1BH11</accession>
<feature type="signal peptide" evidence="2">
    <location>
        <begin position="1"/>
        <end position="15"/>
    </location>
</feature>
<evidence type="ECO:0000256" key="1">
    <source>
        <dbReference type="SAM" id="MobiDB-lite"/>
    </source>
</evidence>
<feature type="region of interest" description="Disordered" evidence="1">
    <location>
        <begin position="177"/>
        <end position="217"/>
    </location>
</feature>
<reference evidence="3" key="1">
    <citation type="submission" date="2023-10" db="EMBL/GenBank/DDBJ databases">
        <authorList>
            <person name="Noh H."/>
        </authorList>
    </citation>
    <scope>NUCLEOTIDE SEQUENCE</scope>
    <source>
        <strain evidence="3">DUCC4014</strain>
    </source>
</reference>
<dbReference type="AlphaFoldDB" id="A0AAF1BH11"/>
<name>A0AAF1BH11_9TREE</name>
<dbReference type="GeneID" id="87806375"/>
<evidence type="ECO:0000256" key="2">
    <source>
        <dbReference type="SAM" id="SignalP"/>
    </source>
</evidence>
<evidence type="ECO:0008006" key="5">
    <source>
        <dbReference type="Google" id="ProtNLM"/>
    </source>
</evidence>
<feature type="compositionally biased region" description="Low complexity" evidence="1">
    <location>
        <begin position="201"/>
        <end position="213"/>
    </location>
</feature>
<proteinExistence type="predicted"/>